<dbReference type="PANTHER" id="PTHR15337">
    <property type="entry name" value="ANTERIOR GRADIENT PROTEIN-RELATED"/>
    <property type="match status" value="1"/>
</dbReference>
<dbReference type="PANTHER" id="PTHR15337:SF11">
    <property type="entry name" value="THIOREDOXIN DOMAIN-CONTAINING PROTEIN"/>
    <property type="match status" value="1"/>
</dbReference>
<dbReference type="InterPro" id="IPR036249">
    <property type="entry name" value="Thioredoxin-like_sf"/>
</dbReference>
<dbReference type="Pfam" id="PF13899">
    <property type="entry name" value="Thioredoxin_7"/>
    <property type="match status" value="1"/>
</dbReference>
<gene>
    <name evidence="2" type="ORF">SAMN05444355_10633</name>
</gene>
<dbReference type="Proteomes" id="UP000183658">
    <property type="component" value="Unassembled WGS sequence"/>
</dbReference>
<dbReference type="SUPFAM" id="SSF52833">
    <property type="entry name" value="Thioredoxin-like"/>
    <property type="match status" value="1"/>
</dbReference>
<organism evidence="2 3">
    <name type="scientific">Flavobacterium frigoris</name>
    <dbReference type="NCBI Taxonomy" id="229204"/>
    <lineage>
        <taxon>Bacteria</taxon>
        <taxon>Pseudomonadati</taxon>
        <taxon>Bacteroidota</taxon>
        <taxon>Flavobacteriia</taxon>
        <taxon>Flavobacteriales</taxon>
        <taxon>Flavobacteriaceae</taxon>
        <taxon>Flavobacterium</taxon>
    </lineage>
</organism>
<dbReference type="EMBL" id="FOFZ01000006">
    <property type="protein sequence ID" value="SER00260.1"/>
    <property type="molecule type" value="Genomic_DNA"/>
</dbReference>
<evidence type="ECO:0000313" key="3">
    <source>
        <dbReference type="Proteomes" id="UP000183658"/>
    </source>
</evidence>
<dbReference type="InterPro" id="IPR051099">
    <property type="entry name" value="AGR/TXD"/>
</dbReference>
<reference evidence="3" key="1">
    <citation type="submission" date="2016-10" db="EMBL/GenBank/DDBJ databases">
        <authorList>
            <person name="Varghese N."/>
            <person name="Submissions S."/>
        </authorList>
    </citation>
    <scope>NUCLEOTIDE SEQUENCE [LARGE SCALE GENOMIC DNA]</scope>
    <source>
        <strain evidence="3">DSM 15719</strain>
    </source>
</reference>
<dbReference type="RefSeq" id="WP_074723391.1">
    <property type="nucleotide sequence ID" value="NZ_CBCRVS010000016.1"/>
</dbReference>
<name>A0A1H9KM81_FLAFI</name>
<evidence type="ECO:0000256" key="1">
    <source>
        <dbReference type="ARBA" id="ARBA00022729"/>
    </source>
</evidence>
<keyword evidence="3" id="KW-1185">Reference proteome</keyword>
<protein>
    <submittedName>
        <fullName evidence="2">Thioredoxin-like</fullName>
    </submittedName>
</protein>
<evidence type="ECO:0000313" key="2">
    <source>
        <dbReference type="EMBL" id="SER00260.1"/>
    </source>
</evidence>
<dbReference type="AlphaFoldDB" id="A0A1H9KM81"/>
<dbReference type="OrthoDB" id="981626at2"/>
<keyword evidence="1" id="KW-0732">Signal</keyword>
<dbReference type="Gene3D" id="3.40.30.10">
    <property type="entry name" value="Glutaredoxin"/>
    <property type="match status" value="1"/>
</dbReference>
<proteinExistence type="predicted"/>
<sequence length="145" mass="16529">MKKVMVIVFLFVISLGYSQDWKTNFELVKKEAVSQNKPILLVFSGSDWCAPCIKLDKSIWQSAEFKEYAATNLVLERADFPKKKQNQLEADIKKQNEGLAEMYNKDGIFPLVVILDSNGKVLGKTSYKNVTPKEYIELLNSFIKG</sequence>
<accession>A0A1H9KM81</accession>